<evidence type="ECO:0000256" key="11">
    <source>
        <dbReference type="ARBA" id="ARBA00022801"/>
    </source>
</evidence>
<dbReference type="EC" id="3.5.1.41" evidence="20"/>
<evidence type="ECO:0000259" key="23">
    <source>
        <dbReference type="PROSITE" id="PS51677"/>
    </source>
</evidence>
<dbReference type="SUPFAM" id="SSF88713">
    <property type="entry name" value="Glycoside hydrolase/deacetylase"/>
    <property type="match status" value="1"/>
</dbReference>
<dbReference type="GO" id="GO:0071555">
    <property type="term" value="P:cell wall organization"/>
    <property type="evidence" value="ECO:0007669"/>
    <property type="project" value="UniProtKB-KW"/>
</dbReference>
<feature type="signal peptide" evidence="22">
    <location>
        <begin position="1"/>
        <end position="18"/>
    </location>
</feature>
<dbReference type="GO" id="GO:0009272">
    <property type="term" value="P:fungal-type cell wall biogenesis"/>
    <property type="evidence" value="ECO:0007669"/>
    <property type="project" value="UniProtKB-ARBA"/>
</dbReference>
<dbReference type="PANTHER" id="PTHR10587:SF98">
    <property type="entry name" value="CHITIN DEACETYLASE"/>
    <property type="match status" value="1"/>
</dbReference>
<protein>
    <recommendedName>
        <fullName evidence="20">chitin deacetylase</fullName>
        <ecNumber evidence="20">3.5.1.41</ecNumber>
    </recommendedName>
</protein>
<dbReference type="GO" id="GO:0004099">
    <property type="term" value="F:chitin deacetylase activity"/>
    <property type="evidence" value="ECO:0007669"/>
    <property type="project" value="UniProtKB-EC"/>
</dbReference>
<evidence type="ECO:0000256" key="17">
    <source>
        <dbReference type="ARBA" id="ARBA00023288"/>
    </source>
</evidence>
<dbReference type="GO" id="GO:0000272">
    <property type="term" value="P:polysaccharide catabolic process"/>
    <property type="evidence" value="ECO:0007669"/>
    <property type="project" value="UniProtKB-KW"/>
</dbReference>
<dbReference type="PANTHER" id="PTHR10587">
    <property type="entry name" value="GLYCOSYL TRANSFERASE-RELATED"/>
    <property type="match status" value="1"/>
</dbReference>
<keyword evidence="19" id="KW-0624">Polysaccharide degradation</keyword>
<evidence type="ECO:0000256" key="8">
    <source>
        <dbReference type="ARBA" id="ARBA00022622"/>
    </source>
</evidence>
<keyword evidence="18" id="KW-0961">Cell wall biogenesis/degradation</keyword>
<keyword evidence="9" id="KW-0479">Metal-binding</keyword>
<keyword evidence="25" id="KW-1185">Reference proteome</keyword>
<feature type="chain" id="PRO_5040408254" description="chitin deacetylase" evidence="22">
    <location>
        <begin position="19"/>
        <end position="473"/>
    </location>
</feature>
<comment type="catalytic activity">
    <reaction evidence="21">
        <text>[(1-&gt;4)-N-acetyl-beta-D-glucosaminyl](n) + n H2O = chitosan + n acetate</text>
        <dbReference type="Rhea" id="RHEA:10464"/>
        <dbReference type="Rhea" id="RHEA-COMP:9593"/>
        <dbReference type="Rhea" id="RHEA-COMP:9597"/>
        <dbReference type="ChEBI" id="CHEBI:15377"/>
        <dbReference type="ChEBI" id="CHEBI:17029"/>
        <dbReference type="ChEBI" id="CHEBI:30089"/>
        <dbReference type="ChEBI" id="CHEBI:57704"/>
        <dbReference type="EC" id="3.5.1.41"/>
    </reaction>
    <physiologicalReaction direction="left-to-right" evidence="21">
        <dbReference type="Rhea" id="RHEA:10465"/>
    </physiologicalReaction>
</comment>
<keyword evidence="11" id="KW-0378">Hydrolase</keyword>
<dbReference type="PROSITE" id="PS51257">
    <property type="entry name" value="PROKAR_LIPOPROTEIN"/>
    <property type="match status" value="1"/>
</dbReference>
<evidence type="ECO:0000256" key="9">
    <source>
        <dbReference type="ARBA" id="ARBA00022723"/>
    </source>
</evidence>
<evidence type="ECO:0000256" key="2">
    <source>
        <dbReference type="ARBA" id="ARBA00004191"/>
    </source>
</evidence>
<dbReference type="InterPro" id="IPR002509">
    <property type="entry name" value="NODB_dom"/>
</dbReference>
<gene>
    <name evidence="24" type="ORF">C6P46_004073</name>
</gene>
<name>A0A9P7B6V2_RHOMI</name>
<dbReference type="Pfam" id="PF01522">
    <property type="entry name" value="Polysacc_deac_1"/>
    <property type="match status" value="1"/>
</dbReference>
<evidence type="ECO:0000256" key="12">
    <source>
        <dbReference type="ARBA" id="ARBA00023024"/>
    </source>
</evidence>
<keyword evidence="7" id="KW-0964">Secreted</keyword>
<evidence type="ECO:0000256" key="18">
    <source>
        <dbReference type="ARBA" id="ARBA00023316"/>
    </source>
</evidence>
<proteinExistence type="inferred from homology"/>
<evidence type="ECO:0000256" key="4">
    <source>
        <dbReference type="ARBA" id="ARBA00010973"/>
    </source>
</evidence>
<keyword evidence="12" id="KW-0146">Chitin degradation</keyword>
<evidence type="ECO:0000256" key="7">
    <source>
        <dbReference type="ARBA" id="ARBA00022525"/>
    </source>
</evidence>
<keyword evidence="5" id="KW-1003">Cell membrane</keyword>
<keyword evidence="6" id="KW-0134">Cell wall</keyword>
<comment type="similarity">
    <text evidence="4">Belongs to the polysaccharide deacetylase family.</text>
</comment>
<keyword evidence="10 22" id="KW-0732">Signal</keyword>
<evidence type="ECO:0000256" key="13">
    <source>
        <dbReference type="ARBA" id="ARBA00023136"/>
    </source>
</evidence>
<evidence type="ECO:0000256" key="20">
    <source>
        <dbReference type="ARBA" id="ARBA00024056"/>
    </source>
</evidence>
<keyword evidence="16" id="KW-0170">Cobalt</keyword>
<keyword evidence="17" id="KW-0449">Lipoprotein</keyword>
<evidence type="ECO:0000256" key="15">
    <source>
        <dbReference type="ARBA" id="ARBA00023277"/>
    </source>
</evidence>
<feature type="domain" description="NodB homology" evidence="23">
    <location>
        <begin position="149"/>
        <end position="339"/>
    </location>
</feature>
<dbReference type="PROSITE" id="PS51677">
    <property type="entry name" value="NODB"/>
    <property type="match status" value="1"/>
</dbReference>
<evidence type="ECO:0000313" key="24">
    <source>
        <dbReference type="EMBL" id="KAG0661302.1"/>
    </source>
</evidence>
<dbReference type="GO" id="GO:0006032">
    <property type="term" value="P:chitin catabolic process"/>
    <property type="evidence" value="ECO:0007669"/>
    <property type="project" value="UniProtKB-KW"/>
</dbReference>
<keyword evidence="15" id="KW-0119">Carbohydrate metabolism</keyword>
<dbReference type="GO" id="GO:0046872">
    <property type="term" value="F:metal ion binding"/>
    <property type="evidence" value="ECO:0007669"/>
    <property type="project" value="UniProtKB-KW"/>
</dbReference>
<evidence type="ECO:0000313" key="25">
    <source>
        <dbReference type="Proteomes" id="UP000777482"/>
    </source>
</evidence>
<evidence type="ECO:0000256" key="5">
    <source>
        <dbReference type="ARBA" id="ARBA00022475"/>
    </source>
</evidence>
<sequence length="473" mass="50492">MHRAAAIIAALAPTLALACHPHLERRGPVNAARGLDRSSEAAEALITDPQTECSYYSYPPANDIINTYPTIWATADLSNPGISAADRALFASINSSIPNIPVRGNRYGDFSGIQYDKQADPDCWWSSTHCVTPKLPGLLNDTVACNEANTWGLTLDDGPNCSHNAYYDYLQSQNQKATLFYIGSNVLDWPLEAQRGLADGHELCAHTFSHPYMTGLTNEQVFAELYFSKKAIKEVTGVTVRCWRPPYGDVDDRVRYIASKLDMRTVVWNEDTDDWNWSNVGMAAVRANYQGILDDQTAGKFDRSGTIVLTHELDNGTMALSEEFLPHIRQQFVGGVMPVAVCSNNTRPYVETADYVYPDYAQWAAGTTTVSLASPTAGAVASLLFSPSPAPTSASSSATGASASATASSSATSASTTSSDVSRTAIATASRTSASAAASSVKSVKDHTSAGVAQFSLQAPALLFAAIGLGICL</sequence>
<dbReference type="Proteomes" id="UP000777482">
    <property type="component" value="Unassembled WGS sequence"/>
</dbReference>
<dbReference type="Gene3D" id="3.20.20.370">
    <property type="entry name" value="Glycoside hydrolase/deacetylase"/>
    <property type="match status" value="1"/>
</dbReference>
<dbReference type="GO" id="GO:0098552">
    <property type="term" value="C:side of membrane"/>
    <property type="evidence" value="ECO:0007669"/>
    <property type="project" value="UniProtKB-KW"/>
</dbReference>
<evidence type="ECO:0000256" key="3">
    <source>
        <dbReference type="ARBA" id="ARBA00004609"/>
    </source>
</evidence>
<dbReference type="InterPro" id="IPR050248">
    <property type="entry name" value="Polysacc_deacetylase_ArnD"/>
</dbReference>
<reference evidence="24 25" key="1">
    <citation type="submission" date="2020-11" db="EMBL/GenBank/DDBJ databases">
        <title>Kefir isolates.</title>
        <authorList>
            <person name="Marcisauskas S."/>
            <person name="Kim Y."/>
            <person name="Blasche S."/>
        </authorList>
    </citation>
    <scope>NUCLEOTIDE SEQUENCE [LARGE SCALE GENOMIC DNA]</scope>
    <source>
        <strain evidence="24 25">KR</strain>
    </source>
</reference>
<evidence type="ECO:0000256" key="6">
    <source>
        <dbReference type="ARBA" id="ARBA00022512"/>
    </source>
</evidence>
<evidence type="ECO:0000256" key="16">
    <source>
        <dbReference type="ARBA" id="ARBA00023285"/>
    </source>
</evidence>
<evidence type="ECO:0000256" key="22">
    <source>
        <dbReference type="SAM" id="SignalP"/>
    </source>
</evidence>
<dbReference type="CDD" id="cd10952">
    <property type="entry name" value="CE4_MrCDA_like"/>
    <property type="match status" value="1"/>
</dbReference>
<evidence type="ECO:0000256" key="14">
    <source>
        <dbReference type="ARBA" id="ARBA00023180"/>
    </source>
</evidence>
<organism evidence="24 25">
    <name type="scientific">Rhodotorula mucilaginosa</name>
    <name type="common">Yeast</name>
    <name type="synonym">Rhodotorula rubra</name>
    <dbReference type="NCBI Taxonomy" id="5537"/>
    <lineage>
        <taxon>Eukaryota</taxon>
        <taxon>Fungi</taxon>
        <taxon>Dikarya</taxon>
        <taxon>Basidiomycota</taxon>
        <taxon>Pucciniomycotina</taxon>
        <taxon>Microbotryomycetes</taxon>
        <taxon>Sporidiobolales</taxon>
        <taxon>Sporidiobolaceae</taxon>
        <taxon>Rhodotorula</taxon>
    </lineage>
</organism>
<accession>A0A9P7B6V2</accession>
<dbReference type="EMBL" id="PUHQ01000036">
    <property type="protein sequence ID" value="KAG0661302.1"/>
    <property type="molecule type" value="Genomic_DNA"/>
</dbReference>
<dbReference type="OrthoDB" id="407355at2759"/>
<dbReference type="AlphaFoldDB" id="A0A9P7B6V2"/>
<evidence type="ECO:0000256" key="10">
    <source>
        <dbReference type="ARBA" id="ARBA00022729"/>
    </source>
</evidence>
<evidence type="ECO:0000256" key="19">
    <source>
        <dbReference type="ARBA" id="ARBA00023326"/>
    </source>
</evidence>
<keyword evidence="8" id="KW-0336">GPI-anchor</keyword>
<evidence type="ECO:0000256" key="1">
    <source>
        <dbReference type="ARBA" id="ARBA00001941"/>
    </source>
</evidence>
<evidence type="ECO:0000256" key="21">
    <source>
        <dbReference type="ARBA" id="ARBA00048494"/>
    </source>
</evidence>
<dbReference type="InterPro" id="IPR011330">
    <property type="entry name" value="Glyco_hydro/deAcase_b/a-brl"/>
</dbReference>
<dbReference type="GO" id="GO:0005886">
    <property type="term" value="C:plasma membrane"/>
    <property type="evidence" value="ECO:0007669"/>
    <property type="project" value="UniProtKB-SubCell"/>
</dbReference>
<dbReference type="FunFam" id="3.20.20.370:FF:000004">
    <property type="entry name" value="Related to Chitin deacetylase"/>
    <property type="match status" value="1"/>
</dbReference>
<keyword evidence="14" id="KW-0325">Glycoprotein</keyword>
<keyword evidence="13" id="KW-0472">Membrane</keyword>
<comment type="caution">
    <text evidence="24">The sequence shown here is derived from an EMBL/GenBank/DDBJ whole genome shotgun (WGS) entry which is preliminary data.</text>
</comment>
<comment type="cofactor">
    <cofactor evidence="1">
        <name>Co(2+)</name>
        <dbReference type="ChEBI" id="CHEBI:48828"/>
    </cofactor>
</comment>
<comment type="subcellular location">
    <subcellularLocation>
        <location evidence="3">Cell membrane</location>
        <topology evidence="3">Lipid-anchor</topology>
        <topology evidence="3">GPI-anchor</topology>
    </subcellularLocation>
    <subcellularLocation>
        <location evidence="2">Secreted</location>
        <location evidence="2">Cell wall</location>
    </subcellularLocation>
</comment>